<evidence type="ECO:0000313" key="3">
    <source>
        <dbReference type="Proteomes" id="UP000095282"/>
    </source>
</evidence>
<keyword evidence="1" id="KW-0472">Membrane</keyword>
<accession>A0A1I7V445</accession>
<dbReference type="STRING" id="1561998.A0A1I7V445"/>
<evidence type="ECO:0000256" key="1">
    <source>
        <dbReference type="SAM" id="Phobius"/>
    </source>
</evidence>
<dbReference type="PANTHER" id="PTHR22989:SF10">
    <property type="entry name" value="METHYLTRANSFERASE FKBM DOMAIN-CONTAINING PROTEIN"/>
    <property type="match status" value="1"/>
</dbReference>
<keyword evidence="1" id="KW-1133">Transmembrane helix</keyword>
<dbReference type="eggNOG" id="ENOG502TGAY">
    <property type="taxonomic scope" value="Eukaryota"/>
</dbReference>
<keyword evidence="3" id="KW-1185">Reference proteome</keyword>
<evidence type="ECO:0000313" key="4">
    <source>
        <dbReference type="WBParaSite" id="Csp11.Scaffold630.g22199.t1"/>
    </source>
</evidence>
<reference evidence="4" key="1">
    <citation type="submission" date="2016-11" db="UniProtKB">
        <authorList>
            <consortium name="WormBaseParasite"/>
        </authorList>
    </citation>
    <scope>IDENTIFICATION</scope>
</reference>
<sequence length="305" mass="35871">MSPNYSVNTVILFVVFGGNALLKRNFDTRDNVDGLHRSAECVQETIEPLMVGNLWQFWDRFPYIVNKCSPSLKDVTLGEFPNSDEFKYHFLPLHRLPNCSIISLGIGKDVKAEKKMKSMMPQCDFFGADPVDEDNNELFSNFGQFFNMAVGDRNGSFRSYVLEEIYRYQEVLTIDLATFIRTNIKQKTIDQLMVDIEHAEYPVFPFIEEKGQLEDWGIHVCQINIEIHSPTDEDRETFASFLRKNFVTHQWIFVNSEIHPFFKHIRLFMVNGRNRECLKRYFVTDNKKRITSKTREIHIEDHLFQ</sequence>
<dbReference type="Proteomes" id="UP000095282">
    <property type="component" value="Unplaced"/>
</dbReference>
<name>A0A1I7V445_9PELO</name>
<feature type="domain" description="Methyltransferase FkbM" evidence="2">
    <location>
        <begin position="57"/>
        <end position="280"/>
    </location>
</feature>
<dbReference type="Pfam" id="PF05050">
    <property type="entry name" value="Methyltransf_21"/>
    <property type="match status" value="1"/>
</dbReference>
<dbReference type="AlphaFoldDB" id="A0A1I7V445"/>
<dbReference type="PANTHER" id="PTHR22989">
    <property type="entry name" value="UNCHARACTERIZED DUF13 C.ELEGANS"/>
    <property type="match status" value="1"/>
</dbReference>
<proteinExistence type="predicted"/>
<feature type="transmembrane region" description="Helical" evidence="1">
    <location>
        <begin position="6"/>
        <end position="22"/>
    </location>
</feature>
<organism evidence="3 4">
    <name type="scientific">Caenorhabditis tropicalis</name>
    <dbReference type="NCBI Taxonomy" id="1561998"/>
    <lineage>
        <taxon>Eukaryota</taxon>
        <taxon>Metazoa</taxon>
        <taxon>Ecdysozoa</taxon>
        <taxon>Nematoda</taxon>
        <taxon>Chromadorea</taxon>
        <taxon>Rhabditida</taxon>
        <taxon>Rhabditina</taxon>
        <taxon>Rhabditomorpha</taxon>
        <taxon>Rhabditoidea</taxon>
        <taxon>Rhabditidae</taxon>
        <taxon>Peloderinae</taxon>
        <taxon>Caenorhabditis</taxon>
    </lineage>
</organism>
<protein>
    <submittedName>
        <fullName evidence="4">Methyltransf_21 domain-containing protein</fullName>
    </submittedName>
</protein>
<dbReference type="InterPro" id="IPR006342">
    <property type="entry name" value="FkbM_mtfrase"/>
</dbReference>
<dbReference type="WBParaSite" id="Csp11.Scaffold630.g22199.t1">
    <property type="protein sequence ID" value="Csp11.Scaffold630.g22199.t1"/>
    <property type="gene ID" value="Csp11.Scaffold630.g22199"/>
</dbReference>
<evidence type="ECO:0000259" key="2">
    <source>
        <dbReference type="Pfam" id="PF05050"/>
    </source>
</evidence>
<keyword evidence="1" id="KW-0812">Transmembrane</keyword>